<dbReference type="PANTHER" id="PTHR15020">
    <property type="entry name" value="FLAVIN REDUCTASE-RELATED"/>
    <property type="match status" value="1"/>
</dbReference>
<reference evidence="3" key="1">
    <citation type="journal article" date="2019" name="Int. J. Syst. Evol. Microbiol.">
        <title>The Global Catalogue of Microorganisms (GCM) 10K type strain sequencing project: providing services to taxonomists for standard genome sequencing and annotation.</title>
        <authorList>
            <consortium name="The Broad Institute Genomics Platform"/>
            <consortium name="The Broad Institute Genome Sequencing Center for Infectious Disease"/>
            <person name="Wu L."/>
            <person name="Ma J."/>
        </authorList>
    </citation>
    <scope>NUCLEOTIDE SEQUENCE [LARGE SCALE GENOMIC DNA]</scope>
    <source>
        <strain evidence="3">IBRC 10765</strain>
    </source>
</reference>
<evidence type="ECO:0000313" key="3">
    <source>
        <dbReference type="Proteomes" id="UP001595617"/>
    </source>
</evidence>
<dbReference type="Pfam" id="PF13460">
    <property type="entry name" value="NAD_binding_10"/>
    <property type="match status" value="1"/>
</dbReference>
<sequence length="245" mass="27352">MRYFIAGSTGATGRHVTQQLLELGHEVITVARNPAALQREIQHYPNLTVKEGSLLALTDSELDQWVAGCDGVISCLGHNLTFKGMFGAPRMLCRDAVTRLTQSILRTRRPLAGMRPPTKFILMNTNGNRNRDLNETYSFGDRLVIGLVRCLLPPQRDNEHAAEFLRTAIGQNHPDIRWVAVRPDGLVNRDEVSPYACYPSPVRGVVFNAGQVSRINVAHFMTKLASKASEWQAWEGKMPVIYNAE</sequence>
<comment type="caution">
    <text evidence="2">The sequence shown here is derived from an EMBL/GenBank/DDBJ whole genome shotgun (WGS) entry which is preliminary data.</text>
</comment>
<dbReference type="RefSeq" id="WP_380694587.1">
    <property type="nucleotide sequence ID" value="NZ_JBHRYR010000002.1"/>
</dbReference>
<protein>
    <submittedName>
        <fullName evidence="2">NAD(P)-dependent oxidoreductase</fullName>
    </submittedName>
</protein>
<accession>A0ABV7ZZB3</accession>
<dbReference type="EMBL" id="JBHRYR010000002">
    <property type="protein sequence ID" value="MFC3852450.1"/>
    <property type="molecule type" value="Genomic_DNA"/>
</dbReference>
<dbReference type="PANTHER" id="PTHR15020:SF11">
    <property type="entry name" value="OS06G0360300 PROTEIN"/>
    <property type="match status" value="1"/>
</dbReference>
<gene>
    <name evidence="2" type="ORF">ACFOOG_06345</name>
</gene>
<dbReference type="InterPro" id="IPR036291">
    <property type="entry name" value="NAD(P)-bd_dom_sf"/>
</dbReference>
<dbReference type="InterPro" id="IPR016040">
    <property type="entry name" value="NAD(P)-bd_dom"/>
</dbReference>
<dbReference type="Proteomes" id="UP001595617">
    <property type="component" value="Unassembled WGS sequence"/>
</dbReference>
<name>A0ABV7ZZB3_9GAMM</name>
<feature type="domain" description="NAD(P)-binding" evidence="1">
    <location>
        <begin position="7"/>
        <end position="226"/>
    </location>
</feature>
<dbReference type="SUPFAM" id="SSF51735">
    <property type="entry name" value="NAD(P)-binding Rossmann-fold domains"/>
    <property type="match status" value="1"/>
</dbReference>
<proteinExistence type="predicted"/>
<evidence type="ECO:0000259" key="1">
    <source>
        <dbReference type="Pfam" id="PF13460"/>
    </source>
</evidence>
<evidence type="ECO:0000313" key="2">
    <source>
        <dbReference type="EMBL" id="MFC3852450.1"/>
    </source>
</evidence>
<keyword evidence="3" id="KW-1185">Reference proteome</keyword>
<dbReference type="Gene3D" id="3.40.50.720">
    <property type="entry name" value="NAD(P)-binding Rossmann-like Domain"/>
    <property type="match status" value="1"/>
</dbReference>
<organism evidence="2 3">
    <name type="scientific">Saccharospirillum mangrovi</name>
    <dbReference type="NCBI Taxonomy" id="2161747"/>
    <lineage>
        <taxon>Bacteria</taxon>
        <taxon>Pseudomonadati</taxon>
        <taxon>Pseudomonadota</taxon>
        <taxon>Gammaproteobacteria</taxon>
        <taxon>Oceanospirillales</taxon>
        <taxon>Saccharospirillaceae</taxon>
        <taxon>Saccharospirillum</taxon>
    </lineage>
</organism>